<dbReference type="InterPro" id="IPR045851">
    <property type="entry name" value="AMP-bd_C_sf"/>
</dbReference>
<organism evidence="4 6">
    <name type="scientific">Phaeobacter gallaeciensis</name>
    <dbReference type="NCBI Taxonomy" id="60890"/>
    <lineage>
        <taxon>Bacteria</taxon>
        <taxon>Pseudomonadati</taxon>
        <taxon>Pseudomonadota</taxon>
        <taxon>Alphaproteobacteria</taxon>
        <taxon>Rhodobacterales</taxon>
        <taxon>Roseobacteraceae</taxon>
        <taxon>Phaeobacter</taxon>
    </lineage>
</organism>
<proteinExistence type="predicted"/>
<feature type="domain" description="AMP-dependent synthetase/ligase" evidence="2">
    <location>
        <begin position="14"/>
        <end position="375"/>
    </location>
</feature>
<dbReference type="OrthoDB" id="9803968at2"/>
<accession>A0A1B0ZS41</accession>
<reference evidence="5 7" key="2">
    <citation type="submission" date="2023-02" db="EMBL/GenBank/DDBJ databases">
        <title>Population genomics of bacteria associated with diatom.</title>
        <authorList>
            <person name="Xie J."/>
            <person name="Wang H."/>
        </authorList>
    </citation>
    <scope>NUCLEOTIDE SEQUENCE [LARGE SCALE GENOMIC DNA]</scope>
    <source>
        <strain evidence="5 7">PT47_8</strain>
    </source>
</reference>
<dbReference type="AlphaFoldDB" id="A0A1B0ZS41"/>
<dbReference type="PANTHER" id="PTHR43352">
    <property type="entry name" value="ACETYL-COA SYNTHETASE"/>
    <property type="match status" value="1"/>
</dbReference>
<gene>
    <name evidence="4" type="primary">hbaA</name>
    <name evidence="4" type="ORF">JL2886_02110</name>
    <name evidence="5" type="ORF">PXK24_13525</name>
</gene>
<reference evidence="4 6" key="1">
    <citation type="submission" date="2016-04" db="EMBL/GenBank/DDBJ databases">
        <authorList>
            <person name="Evans L.H."/>
            <person name="Alamgir A."/>
            <person name="Owens N."/>
            <person name="Weber N.D."/>
            <person name="Virtaneva K."/>
            <person name="Barbian K."/>
            <person name="Babar A."/>
            <person name="Rosenke K."/>
        </authorList>
    </citation>
    <scope>NUCLEOTIDE SEQUENCE [LARGE SCALE GENOMIC DNA]</scope>
    <source>
        <strain evidence="4 6">JL2886</strain>
    </source>
</reference>
<dbReference type="EMBL" id="JARCJK010000006">
    <property type="protein sequence ID" value="MDE4166714.1"/>
    <property type="molecule type" value="Genomic_DNA"/>
</dbReference>
<feature type="domain" description="AMP-binding enzyme C-terminal" evidence="3">
    <location>
        <begin position="425"/>
        <end position="502"/>
    </location>
</feature>
<name>A0A1B0ZS41_9RHOB</name>
<dbReference type="RefSeq" id="WP_065271888.1">
    <property type="nucleotide sequence ID" value="NZ_CP015124.1"/>
</dbReference>
<evidence type="ECO:0000313" key="6">
    <source>
        <dbReference type="Proteomes" id="UP000092565"/>
    </source>
</evidence>
<dbReference type="SUPFAM" id="SSF56801">
    <property type="entry name" value="Acetyl-CoA synthetase-like"/>
    <property type="match status" value="1"/>
</dbReference>
<dbReference type="NCBIfam" id="TIGR02262">
    <property type="entry name" value="benz_CoA_lig"/>
    <property type="match status" value="1"/>
</dbReference>
<dbReference type="Gene3D" id="3.40.50.12820">
    <property type="match status" value="1"/>
</dbReference>
<dbReference type="EMBL" id="CP015124">
    <property type="protein sequence ID" value="ANP37003.1"/>
    <property type="molecule type" value="Genomic_DNA"/>
</dbReference>
<dbReference type="Pfam" id="PF13193">
    <property type="entry name" value="AMP-binding_C"/>
    <property type="match status" value="1"/>
</dbReference>
<dbReference type="GO" id="GO:0005524">
    <property type="term" value="F:ATP binding"/>
    <property type="evidence" value="ECO:0007669"/>
    <property type="project" value="InterPro"/>
</dbReference>
<dbReference type="Proteomes" id="UP001218364">
    <property type="component" value="Unassembled WGS sequence"/>
</dbReference>
<dbReference type="Gene3D" id="3.40.50.980">
    <property type="match status" value="1"/>
</dbReference>
<evidence type="ECO:0000313" key="7">
    <source>
        <dbReference type="Proteomes" id="UP001218364"/>
    </source>
</evidence>
<dbReference type="GO" id="GO:0016878">
    <property type="term" value="F:acid-thiol ligase activity"/>
    <property type="evidence" value="ECO:0007669"/>
    <property type="project" value="TreeGrafter"/>
</dbReference>
<dbReference type="GO" id="GO:0016405">
    <property type="term" value="F:CoA-ligase activity"/>
    <property type="evidence" value="ECO:0007669"/>
    <property type="project" value="InterPro"/>
</dbReference>
<dbReference type="PANTHER" id="PTHR43352:SF1">
    <property type="entry name" value="ANTHRANILATE--COA LIGASE"/>
    <property type="match status" value="1"/>
</dbReference>
<dbReference type="Gene3D" id="3.30.300.30">
    <property type="match status" value="1"/>
</dbReference>
<protein>
    <submittedName>
        <fullName evidence="4">4-hydroxybenzoate--CoA ligase</fullName>
    </submittedName>
    <submittedName>
        <fullName evidence="5">Benzoate-CoA ligase family protein</fullName>
    </submittedName>
</protein>
<dbReference type="Gene3D" id="2.30.38.10">
    <property type="entry name" value="Luciferase, Domain 3"/>
    <property type="match status" value="1"/>
</dbReference>
<evidence type="ECO:0000256" key="1">
    <source>
        <dbReference type="ARBA" id="ARBA00022598"/>
    </source>
</evidence>
<keyword evidence="1 4" id="KW-0436">Ligase</keyword>
<keyword evidence="6" id="KW-1185">Reference proteome</keyword>
<dbReference type="InterPro" id="IPR000873">
    <property type="entry name" value="AMP-dep_synth/lig_dom"/>
</dbReference>
<evidence type="ECO:0000313" key="4">
    <source>
        <dbReference type="EMBL" id="ANP37003.1"/>
    </source>
</evidence>
<sequence length="512" mass="55289">MTPSGNAAGYFVDRHRSERPDKVAFREAAGAQRQLTYGDLAESSDRMAGALRRAGIARESRAAMLVLDQIEFPQIFWGALKAGVVPVPLNTLLSTSVYEVILKDSRATILFVSAELWPVVEPAVAACPDLQRVVVIGGETPEGCNSFEDFLAGAEPMEAVACCPDETAFWLYSSGSTGQPKGVRHVHGALAATADTYGAQVLQVAEDDVIFSAAKLFFAYGLGNGMTFPLSAGATTILFDGRPTPDSVLSILDSEKPTLYCGVPTLYAATVAALETAEKPDAPLRRCISAGEALPEEVGRKWEDIWGVEILDGVGSTEMLHIFLSNAPGDVVYGTSGVAVPGYELRLVDENDEEVPAGGIGELLVRGASAAEGYWNQRGKSRSTFEGEWTRTGDKYERGEDGRFIYCGRTDDMFKVSGIWLSPFELEQALVAHPAVLEAAVVPARDEEGLEKPKAHIVLKDGTGNDALTADLKAFVKEKVGKWKYPRWIVYADDLPKTATGKIQRFKLREDA</sequence>
<evidence type="ECO:0000259" key="3">
    <source>
        <dbReference type="Pfam" id="PF13193"/>
    </source>
</evidence>
<evidence type="ECO:0000313" key="5">
    <source>
        <dbReference type="EMBL" id="MDE4166714.1"/>
    </source>
</evidence>
<dbReference type="PATRIC" id="fig|60890.4.peg.2045"/>
<dbReference type="InterPro" id="IPR011957">
    <property type="entry name" value="Benz_CoA_lig"/>
</dbReference>
<dbReference type="InterPro" id="IPR025110">
    <property type="entry name" value="AMP-bd_C"/>
</dbReference>
<evidence type="ECO:0000259" key="2">
    <source>
        <dbReference type="Pfam" id="PF00501"/>
    </source>
</evidence>
<dbReference type="Proteomes" id="UP000092565">
    <property type="component" value="Chromosome"/>
</dbReference>
<dbReference type="GO" id="GO:0044550">
    <property type="term" value="P:secondary metabolite biosynthetic process"/>
    <property type="evidence" value="ECO:0007669"/>
    <property type="project" value="TreeGrafter"/>
</dbReference>
<dbReference type="Pfam" id="PF00501">
    <property type="entry name" value="AMP-binding"/>
    <property type="match status" value="1"/>
</dbReference>